<dbReference type="FunFam" id="2.60.120.620:FF:000012">
    <property type="entry name" value="Phytanoyl-CoA dioxygenase, peroxisomal"/>
    <property type="match status" value="1"/>
</dbReference>
<evidence type="ECO:0000256" key="17">
    <source>
        <dbReference type="ARBA" id="ARBA00050962"/>
    </source>
</evidence>
<proteinExistence type="inferred from homology"/>
<comment type="catalytic activity">
    <reaction evidence="17">
        <text>phytanoyl-CoA + 2-oxoglutarate + O2 = 2-hydroxyphytanoyl-CoA + succinate + CO2</text>
        <dbReference type="Rhea" id="RHEA:16065"/>
        <dbReference type="ChEBI" id="CHEBI:15379"/>
        <dbReference type="ChEBI" id="CHEBI:16526"/>
        <dbReference type="ChEBI" id="CHEBI:16810"/>
        <dbReference type="ChEBI" id="CHEBI:30031"/>
        <dbReference type="ChEBI" id="CHEBI:57334"/>
        <dbReference type="ChEBI" id="CHEBI:57391"/>
        <dbReference type="EC" id="1.14.11.18"/>
    </reaction>
    <physiologicalReaction direction="left-to-right" evidence="17">
        <dbReference type="Rhea" id="RHEA:16066"/>
    </physiologicalReaction>
</comment>
<comment type="catalytic activity">
    <reaction evidence="16">
        <text>decanoyl-CoA + 2-oxoglutarate + O2 = 2-hydroxydecanoyl-CoA + succinate + CO2</text>
        <dbReference type="Rhea" id="RHEA:54604"/>
        <dbReference type="ChEBI" id="CHEBI:15379"/>
        <dbReference type="ChEBI" id="CHEBI:16526"/>
        <dbReference type="ChEBI" id="CHEBI:16810"/>
        <dbReference type="ChEBI" id="CHEBI:30031"/>
        <dbReference type="ChEBI" id="CHEBI:61430"/>
        <dbReference type="ChEBI" id="CHEBI:138292"/>
    </reaction>
    <physiologicalReaction direction="left-to-right" evidence="16">
        <dbReference type="Rhea" id="RHEA:54605"/>
    </physiologicalReaction>
</comment>
<comment type="similarity">
    <text evidence="4">Belongs to the PhyH family.</text>
</comment>
<comment type="catalytic activity">
    <reaction evidence="18">
        <text>dodecanoyl-CoA + 2-oxoglutarate + O2 = 2-hydroxydodecanoyl-CoA + succinate + CO2</text>
        <dbReference type="Rhea" id="RHEA:54628"/>
        <dbReference type="ChEBI" id="CHEBI:15379"/>
        <dbReference type="ChEBI" id="CHEBI:16526"/>
        <dbReference type="ChEBI" id="CHEBI:16810"/>
        <dbReference type="ChEBI" id="CHEBI:30031"/>
        <dbReference type="ChEBI" id="CHEBI:57375"/>
        <dbReference type="ChEBI" id="CHEBI:138299"/>
    </reaction>
    <physiologicalReaction direction="left-to-right" evidence="18">
        <dbReference type="Rhea" id="RHEA:54629"/>
    </physiologicalReaction>
</comment>
<dbReference type="PANTHER" id="PTHR21308">
    <property type="entry name" value="PHYTANOYL-COA ALPHA-HYDROXYLASE"/>
    <property type="match status" value="1"/>
</dbReference>
<evidence type="ECO:0000256" key="24">
    <source>
        <dbReference type="ARBA" id="ARBA00051909"/>
    </source>
</evidence>
<protein>
    <recommendedName>
        <fullName evidence="30">Phytanoyl-CoA dioxygenase, peroxisomal</fullName>
        <ecNumber evidence="10">1.14.11.18</ecNumber>
    </recommendedName>
    <alternativeName>
        <fullName evidence="11">Phytanic acid oxidase</fullName>
    </alternativeName>
    <alternativeName>
        <fullName evidence="12">Phytanoyl-CoA alpha-hydroxylase</fullName>
    </alternativeName>
</protein>
<evidence type="ECO:0000256" key="23">
    <source>
        <dbReference type="ARBA" id="ARBA00051796"/>
    </source>
</evidence>
<dbReference type="InParanoid" id="A0A5F9CC14"/>
<reference evidence="31" key="3">
    <citation type="submission" date="2025-09" db="UniProtKB">
        <authorList>
            <consortium name="Ensembl"/>
        </authorList>
    </citation>
    <scope>IDENTIFICATION</scope>
    <source>
        <strain evidence="31">Thorbecke</strain>
    </source>
</reference>
<evidence type="ECO:0000256" key="12">
    <source>
        <dbReference type="ARBA" id="ARBA00034924"/>
    </source>
</evidence>
<keyword evidence="32" id="KW-1185">Reference proteome</keyword>
<dbReference type="GO" id="GO:0001561">
    <property type="term" value="P:fatty acid alpha-oxidation"/>
    <property type="evidence" value="ECO:0007669"/>
    <property type="project" value="InterPro"/>
</dbReference>
<comment type="catalytic activity">
    <reaction evidence="26">
        <text>3-methyldodecanoyl-CoA + 2-oxoglutarate + O2 = 2-hydroxy-3-methyldodecanoyl-CoA + succinate + CO2</text>
        <dbReference type="Rhea" id="RHEA:55192"/>
        <dbReference type="ChEBI" id="CHEBI:15379"/>
        <dbReference type="ChEBI" id="CHEBI:16526"/>
        <dbReference type="ChEBI" id="CHEBI:16810"/>
        <dbReference type="ChEBI" id="CHEBI:30031"/>
        <dbReference type="ChEBI" id="CHEBI:138636"/>
        <dbReference type="ChEBI" id="CHEBI:138637"/>
    </reaction>
    <physiologicalReaction direction="left-to-right" evidence="26">
        <dbReference type="Rhea" id="RHEA:55193"/>
    </physiologicalReaction>
</comment>
<comment type="catalytic activity">
    <reaction evidence="27">
        <text>butanoyl-CoA + 2-oxoglutarate + O2 = 2-hydroxybutanoyl-CoA + succinate + CO2</text>
        <dbReference type="Rhea" id="RHEA:55176"/>
        <dbReference type="ChEBI" id="CHEBI:15379"/>
        <dbReference type="ChEBI" id="CHEBI:16526"/>
        <dbReference type="ChEBI" id="CHEBI:16810"/>
        <dbReference type="ChEBI" id="CHEBI:30031"/>
        <dbReference type="ChEBI" id="CHEBI:57371"/>
        <dbReference type="ChEBI" id="CHEBI:138628"/>
    </reaction>
    <physiologicalReaction direction="left-to-right" evidence="27">
        <dbReference type="Rhea" id="RHEA:55177"/>
    </physiologicalReaction>
</comment>
<keyword evidence="9" id="KW-0408">Iron</keyword>
<evidence type="ECO:0000256" key="16">
    <source>
        <dbReference type="ARBA" id="ARBA00050820"/>
    </source>
</evidence>
<dbReference type="EMBL" id="AAGW02026695">
    <property type="status" value="NOT_ANNOTATED_CDS"/>
    <property type="molecule type" value="Genomic_DNA"/>
</dbReference>
<evidence type="ECO:0000256" key="4">
    <source>
        <dbReference type="ARBA" id="ARBA00005830"/>
    </source>
</evidence>
<dbReference type="InterPro" id="IPR008775">
    <property type="entry name" value="Phytyl_CoA_dOase-like"/>
</dbReference>
<dbReference type="Ensembl" id="ENSOCUT00000055945.1">
    <property type="protein sequence ID" value="ENSOCUP00000030601.1"/>
    <property type="gene ID" value="ENSOCUG00000037607.1"/>
</dbReference>
<dbReference type="Bgee" id="ENSOCUG00000037607">
    <property type="expression patterns" value="Expressed in liver and 13 other cell types or tissues"/>
</dbReference>
<comment type="catalytic activity">
    <reaction evidence="25">
        <text>3-methylundecanoyl-CoA + 2-oxoglutarate + O2 = 2-hydroxy-3-methylundecanoyl-CoA + succinate + CO2</text>
        <dbReference type="Rhea" id="RHEA:55184"/>
        <dbReference type="ChEBI" id="CHEBI:15379"/>
        <dbReference type="ChEBI" id="CHEBI:16526"/>
        <dbReference type="ChEBI" id="CHEBI:16810"/>
        <dbReference type="ChEBI" id="CHEBI:30031"/>
        <dbReference type="ChEBI" id="CHEBI:84183"/>
        <dbReference type="ChEBI" id="CHEBI:138632"/>
    </reaction>
    <physiologicalReaction direction="left-to-right" evidence="25">
        <dbReference type="Rhea" id="RHEA:55185"/>
    </physiologicalReaction>
</comment>
<comment type="catalytic activity">
    <reaction evidence="20">
        <text>eicosanoyl-CoA + 2-oxoglutarate + O2 = 2-hydroxyeicosanoyl-CoA + succinate + CO2</text>
        <dbReference type="Rhea" id="RHEA:54620"/>
        <dbReference type="ChEBI" id="CHEBI:15379"/>
        <dbReference type="ChEBI" id="CHEBI:16526"/>
        <dbReference type="ChEBI" id="CHEBI:16810"/>
        <dbReference type="ChEBI" id="CHEBI:30031"/>
        <dbReference type="ChEBI" id="CHEBI:57380"/>
        <dbReference type="ChEBI" id="CHEBI:138298"/>
    </reaction>
    <physiologicalReaction direction="left-to-right" evidence="20">
        <dbReference type="Rhea" id="RHEA:54621"/>
    </physiologicalReaction>
</comment>
<comment type="catalytic activity">
    <reaction evidence="15">
        <text>hexanoyl-CoA + 2-oxoglutarate + O2 = 2-hydroxyhexanoyl-CoA + succinate + CO2</text>
        <dbReference type="Rhea" id="RHEA:55172"/>
        <dbReference type="ChEBI" id="CHEBI:15379"/>
        <dbReference type="ChEBI" id="CHEBI:16526"/>
        <dbReference type="ChEBI" id="CHEBI:16810"/>
        <dbReference type="ChEBI" id="CHEBI:30031"/>
        <dbReference type="ChEBI" id="CHEBI:62620"/>
        <dbReference type="ChEBI" id="CHEBI:138630"/>
    </reaction>
    <physiologicalReaction direction="left-to-right" evidence="15">
        <dbReference type="Rhea" id="RHEA:55173"/>
    </physiologicalReaction>
</comment>
<evidence type="ECO:0000256" key="3">
    <source>
        <dbReference type="ARBA" id="ARBA00004872"/>
    </source>
</evidence>
<evidence type="ECO:0000256" key="26">
    <source>
        <dbReference type="ARBA" id="ARBA00052152"/>
    </source>
</evidence>
<evidence type="ECO:0000256" key="27">
    <source>
        <dbReference type="ARBA" id="ARBA00052528"/>
    </source>
</evidence>
<evidence type="ECO:0000256" key="19">
    <source>
        <dbReference type="ARBA" id="ARBA00051163"/>
    </source>
</evidence>
<dbReference type="Gene3D" id="2.60.120.620">
    <property type="entry name" value="q2cbj1_9rhob like domain"/>
    <property type="match status" value="1"/>
</dbReference>
<keyword evidence="8" id="KW-0560">Oxidoreductase</keyword>
<keyword evidence="6" id="KW-0847">Vitamin C</keyword>
<evidence type="ECO:0000256" key="28">
    <source>
        <dbReference type="ARBA" id="ARBA00052623"/>
    </source>
</evidence>
<name>A0A5F9CC14_RABIT</name>
<evidence type="ECO:0000256" key="21">
    <source>
        <dbReference type="ARBA" id="ARBA00051373"/>
    </source>
</evidence>
<evidence type="ECO:0000256" key="20">
    <source>
        <dbReference type="ARBA" id="ARBA00051281"/>
    </source>
</evidence>
<comment type="catalytic activity">
    <reaction evidence="13">
        <text>tetradecanoyl-CoA + 2-oxoglutarate + O2 = 2-hydroxytetradecanoyl-CoA + succinate + CO2</text>
        <dbReference type="Rhea" id="RHEA:54632"/>
        <dbReference type="ChEBI" id="CHEBI:15379"/>
        <dbReference type="ChEBI" id="CHEBI:16526"/>
        <dbReference type="ChEBI" id="CHEBI:16810"/>
        <dbReference type="ChEBI" id="CHEBI:30031"/>
        <dbReference type="ChEBI" id="CHEBI:57385"/>
        <dbReference type="ChEBI" id="CHEBI:138300"/>
    </reaction>
    <physiologicalReaction direction="left-to-right" evidence="13">
        <dbReference type="Rhea" id="RHEA:54633"/>
    </physiologicalReaction>
</comment>
<evidence type="ECO:0000256" key="9">
    <source>
        <dbReference type="ARBA" id="ARBA00023004"/>
    </source>
</evidence>
<evidence type="ECO:0000256" key="11">
    <source>
        <dbReference type="ARBA" id="ARBA00034921"/>
    </source>
</evidence>
<dbReference type="GeneTree" id="ENSGT00390000001775"/>
<dbReference type="InterPro" id="IPR047128">
    <property type="entry name" value="PhyH"/>
</dbReference>
<evidence type="ECO:0000256" key="29">
    <source>
        <dbReference type="ARBA" id="ARBA00053028"/>
    </source>
</evidence>
<reference evidence="31 32" key="1">
    <citation type="journal article" date="2011" name="Nature">
        <title>A high-resolution map of human evolutionary constraint using 29 mammals.</title>
        <authorList>
            <person name="Lindblad-Toh K."/>
            <person name="Garber M."/>
            <person name="Zuk O."/>
            <person name="Lin M.F."/>
            <person name="Parker B.J."/>
            <person name="Washietl S."/>
            <person name="Kheradpour P."/>
            <person name="Ernst J."/>
            <person name="Jordan G."/>
            <person name="Mauceli E."/>
            <person name="Ward L.D."/>
            <person name="Lowe C.B."/>
            <person name="Holloway A.K."/>
            <person name="Clamp M."/>
            <person name="Gnerre S."/>
            <person name="Alfoldi J."/>
            <person name="Beal K."/>
            <person name="Chang J."/>
            <person name="Clawson H."/>
            <person name="Cuff J."/>
            <person name="Di Palma F."/>
            <person name="Fitzgerald S."/>
            <person name="Flicek P."/>
            <person name="Guttman M."/>
            <person name="Hubisz M.J."/>
            <person name="Jaffe D.B."/>
            <person name="Jungreis I."/>
            <person name="Kent W.J."/>
            <person name="Kostka D."/>
            <person name="Lara M."/>
            <person name="Martins A.L."/>
            <person name="Massingham T."/>
            <person name="Moltke I."/>
            <person name="Raney B.J."/>
            <person name="Rasmussen M.D."/>
            <person name="Robinson J."/>
            <person name="Stark A."/>
            <person name="Vilella A.J."/>
            <person name="Wen J."/>
            <person name="Xie X."/>
            <person name="Zody M.C."/>
            <person name="Baldwin J."/>
            <person name="Bloom T."/>
            <person name="Chin C.W."/>
            <person name="Heiman D."/>
            <person name="Nicol R."/>
            <person name="Nusbaum C."/>
            <person name="Young S."/>
            <person name="Wilkinson J."/>
            <person name="Worley K.C."/>
            <person name="Kovar C.L."/>
            <person name="Muzny D.M."/>
            <person name="Gibbs R.A."/>
            <person name="Cree A."/>
            <person name="Dihn H.H."/>
            <person name="Fowler G."/>
            <person name="Jhangiani S."/>
            <person name="Joshi V."/>
            <person name="Lee S."/>
            <person name="Lewis L.R."/>
            <person name="Nazareth L.V."/>
            <person name="Okwuonu G."/>
            <person name="Santibanez J."/>
            <person name="Warren W.C."/>
            <person name="Mardis E.R."/>
            <person name="Weinstock G.M."/>
            <person name="Wilson R.K."/>
            <person name="Delehaunty K."/>
            <person name="Dooling D."/>
            <person name="Fronik C."/>
            <person name="Fulton L."/>
            <person name="Fulton B."/>
            <person name="Graves T."/>
            <person name="Minx P."/>
            <person name="Sodergren E."/>
            <person name="Birney E."/>
            <person name="Margulies E.H."/>
            <person name="Herrero J."/>
            <person name="Green E.D."/>
            <person name="Haussler D."/>
            <person name="Siepel A."/>
            <person name="Goldman N."/>
            <person name="Pollard K.S."/>
            <person name="Pedersen J.S."/>
            <person name="Lander E.S."/>
            <person name="Kellis M."/>
        </authorList>
    </citation>
    <scope>NUCLEOTIDE SEQUENCE [LARGE SCALE GENOMIC DNA]</scope>
    <source>
        <strain evidence="31 32">Thorbecke inbred</strain>
    </source>
</reference>
<evidence type="ECO:0000256" key="8">
    <source>
        <dbReference type="ARBA" id="ARBA00023002"/>
    </source>
</evidence>
<evidence type="ECO:0000313" key="32">
    <source>
        <dbReference type="Proteomes" id="UP000001811"/>
    </source>
</evidence>
<keyword evidence="5" id="KW-0479">Metal-binding</keyword>
<comment type="catalytic activity">
    <reaction evidence="14">
        <text>3-methylbutanoyl-CoA + 2-oxoglutarate + O2 = 2-hydroxy-3-methylbutanoyl-CoA + succinate + CO2</text>
        <dbReference type="Rhea" id="RHEA:54612"/>
        <dbReference type="ChEBI" id="CHEBI:15379"/>
        <dbReference type="ChEBI" id="CHEBI:16526"/>
        <dbReference type="ChEBI" id="CHEBI:16810"/>
        <dbReference type="ChEBI" id="CHEBI:30031"/>
        <dbReference type="ChEBI" id="CHEBI:57345"/>
        <dbReference type="ChEBI" id="CHEBI:138296"/>
    </reaction>
    <physiologicalReaction direction="left-to-right" evidence="14">
        <dbReference type="Rhea" id="RHEA:54613"/>
    </physiologicalReaction>
</comment>
<evidence type="ECO:0000256" key="7">
    <source>
        <dbReference type="ARBA" id="ARBA00022964"/>
    </source>
</evidence>
<comment type="cofactor">
    <cofactor evidence="29">
        <name>ATP</name>
        <dbReference type="ChEBI" id="CHEBI:30616"/>
    </cofactor>
</comment>
<evidence type="ECO:0000256" key="5">
    <source>
        <dbReference type="ARBA" id="ARBA00022723"/>
    </source>
</evidence>
<dbReference type="GO" id="GO:0046872">
    <property type="term" value="F:metal ion binding"/>
    <property type="evidence" value="ECO:0007669"/>
    <property type="project" value="UniProtKB-KW"/>
</dbReference>
<dbReference type="EC" id="1.14.11.18" evidence="10"/>
<comment type="catalytic activity">
    <reaction evidence="22">
        <text>octadecanoyl-CoA + 2-oxoglutarate + O2 = 2-hydroxyoctadecanoyl-CoA + succinate + CO2</text>
        <dbReference type="Rhea" id="RHEA:54624"/>
        <dbReference type="ChEBI" id="CHEBI:15379"/>
        <dbReference type="ChEBI" id="CHEBI:16526"/>
        <dbReference type="ChEBI" id="CHEBI:16810"/>
        <dbReference type="ChEBI" id="CHEBI:30031"/>
        <dbReference type="ChEBI" id="CHEBI:57394"/>
        <dbReference type="ChEBI" id="CHEBI:74116"/>
    </reaction>
    <physiologicalReaction direction="left-to-right" evidence="22">
        <dbReference type="Rhea" id="RHEA:54625"/>
    </physiologicalReaction>
</comment>
<evidence type="ECO:0000256" key="15">
    <source>
        <dbReference type="ARBA" id="ARBA00050601"/>
    </source>
</evidence>
<comment type="catalytic activity">
    <reaction evidence="19">
        <text>heptadecanoyl-CoA + 2-oxoglutarate + O2 = 2-hydroxyheptadecanoyl-CoA + succinate + CO2</text>
        <dbReference type="Rhea" id="RHEA:54616"/>
        <dbReference type="ChEBI" id="CHEBI:15379"/>
        <dbReference type="ChEBI" id="CHEBI:16526"/>
        <dbReference type="ChEBI" id="CHEBI:16810"/>
        <dbReference type="ChEBI" id="CHEBI:30031"/>
        <dbReference type="ChEBI" id="CHEBI:74307"/>
        <dbReference type="ChEBI" id="CHEBI:138297"/>
    </reaction>
    <physiologicalReaction direction="left-to-right" evidence="19">
        <dbReference type="Rhea" id="RHEA:54617"/>
    </physiologicalReaction>
</comment>
<sequence length="298" mass="34178">MDQLRAGARLRILLGHLGHPSAAVAHSTSGTASPASFQPQQFQYTLDNNVLSLEQRKFYEENGYLVIKNLVSHADIQRFRSEFERICRKEVRPPGLMVMKDVAIVKSEQNLSEKSVTKIQNFQEDEELFRYCTLPEILKYVECFTGPNIMAMNTMLINKPPDVGKKTSRHPLHQDLHFFPFRPSNLIVCAWTAMEHIDRNNGCLVVLPGTHKGPLKPHDYPQWEGGVNIMYHGIQDYEKNNARVHLVMEKGDTVFFHPLLIHGSGRNRTQGFRKVCVHVAAALRDDELETKILRYMKM</sequence>
<comment type="pathway">
    <text evidence="3">Lipid metabolism; fatty acid metabolism.</text>
</comment>
<dbReference type="AlphaFoldDB" id="A0A5F9CC14"/>
<evidence type="ECO:0000256" key="13">
    <source>
        <dbReference type="ARBA" id="ARBA00050314"/>
    </source>
</evidence>
<evidence type="ECO:0000256" key="30">
    <source>
        <dbReference type="ARBA" id="ARBA00071213"/>
    </source>
</evidence>
<reference evidence="31" key="2">
    <citation type="submission" date="2025-08" db="UniProtKB">
        <authorList>
            <consortium name="Ensembl"/>
        </authorList>
    </citation>
    <scope>IDENTIFICATION</scope>
    <source>
        <strain evidence="31">Thorbecke</strain>
    </source>
</reference>
<dbReference type="PANTHER" id="PTHR21308:SF1">
    <property type="entry name" value="PHYTANOYL-COA DIOXYGENASE, PEROXISOMAL"/>
    <property type="match status" value="1"/>
</dbReference>
<evidence type="ECO:0000256" key="22">
    <source>
        <dbReference type="ARBA" id="ARBA00051765"/>
    </source>
</evidence>
<evidence type="ECO:0000256" key="1">
    <source>
        <dbReference type="ARBA" id="ARBA00001961"/>
    </source>
</evidence>
<dbReference type="GO" id="GO:0031418">
    <property type="term" value="F:L-ascorbic acid binding"/>
    <property type="evidence" value="ECO:0007669"/>
    <property type="project" value="UniProtKB-KW"/>
</dbReference>
<comment type="catalytic activity">
    <reaction evidence="28">
        <text>octanoyl-CoA + 2-oxoglutarate + O2 = 2-hydroxyoctanoyl-CoA + succinate + CO2</text>
        <dbReference type="Rhea" id="RHEA:54600"/>
        <dbReference type="ChEBI" id="CHEBI:15379"/>
        <dbReference type="ChEBI" id="CHEBI:16526"/>
        <dbReference type="ChEBI" id="CHEBI:16810"/>
        <dbReference type="ChEBI" id="CHEBI:30031"/>
        <dbReference type="ChEBI" id="CHEBI:57386"/>
        <dbReference type="ChEBI" id="CHEBI:138290"/>
    </reaction>
    <physiologicalReaction direction="left-to-right" evidence="28">
        <dbReference type="Rhea" id="RHEA:54601"/>
    </physiologicalReaction>
</comment>
<evidence type="ECO:0000256" key="10">
    <source>
        <dbReference type="ARBA" id="ARBA00034809"/>
    </source>
</evidence>
<comment type="catalytic activity">
    <reaction evidence="24">
        <text>3-methylnonanoyl-CoA + 2-oxoglutarate + O2 = 2-hydroxy-3-methylnonanoyl-CoA + succinate + CO2</text>
        <dbReference type="Rhea" id="RHEA:55180"/>
        <dbReference type="ChEBI" id="CHEBI:15379"/>
        <dbReference type="ChEBI" id="CHEBI:16526"/>
        <dbReference type="ChEBI" id="CHEBI:16810"/>
        <dbReference type="ChEBI" id="CHEBI:30031"/>
        <dbReference type="ChEBI" id="CHEBI:138633"/>
        <dbReference type="ChEBI" id="CHEBI:138634"/>
    </reaction>
    <physiologicalReaction direction="left-to-right" evidence="24">
        <dbReference type="Rhea" id="RHEA:55181"/>
    </physiologicalReaction>
</comment>
<dbReference type="Pfam" id="PF05721">
    <property type="entry name" value="PhyH"/>
    <property type="match status" value="1"/>
</dbReference>
<comment type="catalytic activity">
    <reaction evidence="21">
        <text>hexadecanoyl-CoA + 2-oxoglutarate + O2 = 2-hydroxyhexadecanoyl-CoA + succinate + CO2</text>
        <dbReference type="Rhea" id="RHEA:54596"/>
        <dbReference type="ChEBI" id="CHEBI:15379"/>
        <dbReference type="ChEBI" id="CHEBI:16526"/>
        <dbReference type="ChEBI" id="CHEBI:16810"/>
        <dbReference type="ChEBI" id="CHEBI:30031"/>
        <dbReference type="ChEBI" id="CHEBI:57379"/>
        <dbReference type="ChEBI" id="CHEBI:74115"/>
    </reaction>
    <physiologicalReaction direction="left-to-right" evidence="21">
        <dbReference type="Rhea" id="RHEA:54597"/>
    </physiologicalReaction>
</comment>
<dbReference type="GO" id="GO:0005777">
    <property type="term" value="C:peroxisome"/>
    <property type="evidence" value="ECO:0007669"/>
    <property type="project" value="UniProtKB-ARBA"/>
</dbReference>
<keyword evidence="7" id="KW-0223">Dioxygenase</keyword>
<comment type="cofactor">
    <cofactor evidence="2">
        <name>Fe cation</name>
        <dbReference type="ChEBI" id="CHEBI:24875"/>
    </cofactor>
</comment>
<comment type="catalytic activity">
    <reaction evidence="23">
        <text>3-methylhexadecanoyl-CoA + 2-oxoglutarate + O2 = 2-hydroxy-3-methylhexadecanoyl-CoA + succinate + CO2</text>
        <dbReference type="Rhea" id="RHEA:44000"/>
        <dbReference type="ChEBI" id="CHEBI:15379"/>
        <dbReference type="ChEBI" id="CHEBI:16526"/>
        <dbReference type="ChEBI" id="CHEBI:16810"/>
        <dbReference type="ChEBI" id="CHEBI:30031"/>
        <dbReference type="ChEBI" id="CHEBI:58784"/>
        <dbReference type="ChEBI" id="CHEBI:83969"/>
    </reaction>
    <physiologicalReaction direction="left-to-right" evidence="23">
        <dbReference type="Rhea" id="RHEA:44001"/>
    </physiologicalReaction>
</comment>
<dbReference type="Proteomes" id="UP000001811">
    <property type="component" value="Chromosome 16"/>
</dbReference>
<organism evidence="31 32">
    <name type="scientific">Oryctolagus cuniculus</name>
    <name type="common">Rabbit</name>
    <dbReference type="NCBI Taxonomy" id="9986"/>
    <lineage>
        <taxon>Eukaryota</taxon>
        <taxon>Metazoa</taxon>
        <taxon>Chordata</taxon>
        <taxon>Craniata</taxon>
        <taxon>Vertebrata</taxon>
        <taxon>Euteleostomi</taxon>
        <taxon>Mammalia</taxon>
        <taxon>Eutheria</taxon>
        <taxon>Euarchontoglires</taxon>
        <taxon>Glires</taxon>
        <taxon>Lagomorpha</taxon>
        <taxon>Leporidae</taxon>
        <taxon>Oryctolagus</taxon>
    </lineage>
</organism>
<dbReference type="GO" id="GO:0048244">
    <property type="term" value="F:phytanoyl-CoA dioxygenase activity"/>
    <property type="evidence" value="ECO:0007669"/>
    <property type="project" value="UniProtKB-EC"/>
</dbReference>
<evidence type="ECO:0000256" key="18">
    <source>
        <dbReference type="ARBA" id="ARBA00051009"/>
    </source>
</evidence>
<evidence type="ECO:0000256" key="14">
    <source>
        <dbReference type="ARBA" id="ARBA00050439"/>
    </source>
</evidence>
<evidence type="ECO:0000256" key="2">
    <source>
        <dbReference type="ARBA" id="ARBA00001962"/>
    </source>
</evidence>
<evidence type="ECO:0000256" key="25">
    <source>
        <dbReference type="ARBA" id="ARBA00051952"/>
    </source>
</evidence>
<evidence type="ECO:0000313" key="31">
    <source>
        <dbReference type="Ensembl" id="ENSOCUP00000030601.1"/>
    </source>
</evidence>
<dbReference type="STRING" id="9986.ENSOCUP00000030601"/>
<accession>A0A5F9CC14</accession>
<dbReference type="SMR" id="A0A5F9CC14"/>
<dbReference type="SUPFAM" id="SSF51197">
    <property type="entry name" value="Clavaminate synthase-like"/>
    <property type="match status" value="1"/>
</dbReference>
<comment type="cofactor">
    <cofactor evidence="1">
        <name>L-ascorbate</name>
        <dbReference type="ChEBI" id="CHEBI:38290"/>
    </cofactor>
</comment>
<evidence type="ECO:0000256" key="6">
    <source>
        <dbReference type="ARBA" id="ARBA00022896"/>
    </source>
</evidence>